<evidence type="ECO:0008006" key="7">
    <source>
        <dbReference type="Google" id="ProtNLM"/>
    </source>
</evidence>
<evidence type="ECO:0000256" key="3">
    <source>
        <dbReference type="ARBA" id="ARBA00023180"/>
    </source>
</evidence>
<feature type="region of interest" description="Disordered" evidence="4">
    <location>
        <begin position="294"/>
        <end position="331"/>
    </location>
</feature>
<dbReference type="PROSITE" id="PS51257">
    <property type="entry name" value="PROKAR_LIPOPROTEIN"/>
    <property type="match status" value="1"/>
</dbReference>
<dbReference type="SMART" id="SM00191">
    <property type="entry name" value="Int_alpha"/>
    <property type="match status" value="3"/>
</dbReference>
<name>A0ABD5YAQ7_9EURY</name>
<evidence type="ECO:0000256" key="1">
    <source>
        <dbReference type="ARBA" id="ARBA00022729"/>
    </source>
</evidence>
<dbReference type="SUPFAM" id="SSF50998">
    <property type="entry name" value="Quinoprotein alcohol dehydrogenase-like"/>
    <property type="match status" value="1"/>
</dbReference>
<feature type="compositionally biased region" description="Low complexity" evidence="4">
    <location>
        <begin position="103"/>
        <end position="115"/>
    </location>
</feature>
<dbReference type="GeneID" id="78821712"/>
<evidence type="ECO:0000313" key="5">
    <source>
        <dbReference type="EMBL" id="MFC7141399.1"/>
    </source>
</evidence>
<dbReference type="InterPro" id="IPR013517">
    <property type="entry name" value="FG-GAP"/>
</dbReference>
<keyword evidence="3" id="KW-0325">Glycoprotein</keyword>
<reference evidence="5 6" key="1">
    <citation type="journal article" date="2019" name="Int. J. Syst. Evol. Microbiol.">
        <title>The Global Catalogue of Microorganisms (GCM) 10K type strain sequencing project: providing services to taxonomists for standard genome sequencing and annotation.</title>
        <authorList>
            <consortium name="The Broad Institute Genomics Platform"/>
            <consortium name="The Broad Institute Genome Sequencing Center for Infectious Disease"/>
            <person name="Wu L."/>
            <person name="Ma J."/>
        </authorList>
    </citation>
    <scope>NUCLEOTIDE SEQUENCE [LARGE SCALE GENOMIC DNA]</scope>
    <source>
        <strain evidence="5 6">XZYJT29</strain>
    </source>
</reference>
<keyword evidence="2" id="KW-0677">Repeat</keyword>
<dbReference type="EMBL" id="JBHTAS010000001">
    <property type="protein sequence ID" value="MFC7141399.1"/>
    <property type="molecule type" value="Genomic_DNA"/>
</dbReference>
<evidence type="ECO:0000256" key="4">
    <source>
        <dbReference type="SAM" id="MobiDB-lite"/>
    </source>
</evidence>
<dbReference type="PANTHER" id="PTHR36220:SF1">
    <property type="entry name" value="GAMMA TUBULIN COMPLEX COMPONENT C-TERMINAL DOMAIN-CONTAINING PROTEIN"/>
    <property type="match status" value="1"/>
</dbReference>
<feature type="region of interest" description="Disordered" evidence="4">
    <location>
        <begin position="23"/>
        <end position="121"/>
    </location>
</feature>
<evidence type="ECO:0000256" key="2">
    <source>
        <dbReference type="ARBA" id="ARBA00022737"/>
    </source>
</evidence>
<dbReference type="RefSeq" id="WP_274322484.1">
    <property type="nucleotide sequence ID" value="NZ_CP118158.1"/>
</dbReference>
<feature type="compositionally biased region" description="Basic and acidic residues" evidence="4">
    <location>
        <begin position="299"/>
        <end position="315"/>
    </location>
</feature>
<keyword evidence="1" id="KW-0732">Signal</keyword>
<keyword evidence="6" id="KW-1185">Reference proteome</keyword>
<evidence type="ECO:0000313" key="6">
    <source>
        <dbReference type="Proteomes" id="UP001596432"/>
    </source>
</evidence>
<dbReference type="PROSITE" id="PS51470">
    <property type="entry name" value="FG_GAP"/>
    <property type="match status" value="2"/>
</dbReference>
<dbReference type="AlphaFoldDB" id="A0ABD5YAQ7"/>
<feature type="compositionally biased region" description="Low complexity" evidence="4">
    <location>
        <begin position="39"/>
        <end position="90"/>
    </location>
</feature>
<dbReference type="PROSITE" id="PS51318">
    <property type="entry name" value="TAT"/>
    <property type="match status" value="1"/>
</dbReference>
<dbReference type="InterPro" id="IPR011047">
    <property type="entry name" value="Quinoprotein_ADH-like_sf"/>
</dbReference>
<organism evidence="5 6">
    <name type="scientific">Halosimplex aquaticum</name>
    <dbReference type="NCBI Taxonomy" id="3026162"/>
    <lineage>
        <taxon>Archaea</taxon>
        <taxon>Methanobacteriati</taxon>
        <taxon>Methanobacteriota</taxon>
        <taxon>Stenosarchaea group</taxon>
        <taxon>Halobacteria</taxon>
        <taxon>Halobacteriales</taxon>
        <taxon>Haloarculaceae</taxon>
        <taxon>Halosimplex</taxon>
    </lineage>
</organism>
<proteinExistence type="predicted"/>
<comment type="caution">
    <text evidence="5">The sequence shown here is derived from an EMBL/GenBank/DDBJ whole genome shotgun (WGS) entry which is preliminary data.</text>
</comment>
<gene>
    <name evidence="5" type="ORF">ACFQMA_16365</name>
</gene>
<dbReference type="InterPro" id="IPR028994">
    <property type="entry name" value="Integrin_alpha_N"/>
</dbReference>
<protein>
    <recommendedName>
        <fullName evidence="7">FG-GAP repeat-containing protein</fullName>
    </recommendedName>
</protein>
<dbReference type="InterPro" id="IPR013519">
    <property type="entry name" value="Int_alpha_beta-p"/>
</dbReference>
<dbReference type="Proteomes" id="UP001596432">
    <property type="component" value="Unassembled WGS sequence"/>
</dbReference>
<feature type="compositionally biased region" description="Polar residues" evidence="4">
    <location>
        <begin position="91"/>
        <end position="102"/>
    </location>
</feature>
<dbReference type="InterPro" id="IPR006311">
    <property type="entry name" value="TAT_signal"/>
</dbReference>
<accession>A0ABD5YAQ7</accession>
<dbReference type="Gene3D" id="2.130.10.130">
    <property type="entry name" value="Integrin alpha, N-terminal"/>
    <property type="match status" value="3"/>
</dbReference>
<sequence>MPSRRSVLAALLAGTGSALAGCSFASSDGESPTPDGETPADAPLTPTATLIPAATPTSTAPLTPTGTLTSAATPTSTATLTPTGTPPNTASPKPTATLSPVPTTAGSSQTQTASTWDTPTAADGTQIARFSGENSQKYDEFGQSVAADGDTLLVAAPGDSHQDLEGASGSVYVFDRVDGEWTQRAKLVPEPGALPFDYRFGTALSVSGDRAVVGALQHVGPHRVPDGGAFVYERAGGEWHRAAVLQSGADKEYDGFGRSVELGGDRILVGAPYGDRADGTDTGVAYVYAPADGRSATDTADRSERGRSTPDREPASGEWTQRATLAPPDGGDYDRFGYSVALDGDTALVGAPDFEAPDGDTIGKAYLFERADGEWNHRTTLTPTADHDDQDYFGSSVVLDGDTALVASWGDDDPNGFYAGSAYAFERIDGRWIMDTKLVAADGSREDVFGSSIALDGDTALVGAEHDDEPNGDNAGSAYLFGFEGGEWDQQTKLLPDHGDSPDLFGSSAAVANGRGFVGAIYKGSNGTDKTGAVYVFST</sequence>
<dbReference type="PANTHER" id="PTHR36220">
    <property type="entry name" value="UNNAMED PRODUCT"/>
    <property type="match status" value="1"/>
</dbReference>
<dbReference type="Pfam" id="PF14312">
    <property type="entry name" value="FG-GAP_2"/>
    <property type="match status" value="7"/>
</dbReference>